<evidence type="ECO:0000313" key="3">
    <source>
        <dbReference type="Proteomes" id="UP000325313"/>
    </source>
</evidence>
<feature type="chain" id="PRO_5022809519" evidence="1">
    <location>
        <begin position="19"/>
        <end position="108"/>
    </location>
</feature>
<organism evidence="2 3">
    <name type="scientific">Puccinia graminis f. sp. tritici</name>
    <dbReference type="NCBI Taxonomy" id="56615"/>
    <lineage>
        <taxon>Eukaryota</taxon>
        <taxon>Fungi</taxon>
        <taxon>Dikarya</taxon>
        <taxon>Basidiomycota</taxon>
        <taxon>Pucciniomycotina</taxon>
        <taxon>Pucciniomycetes</taxon>
        <taxon>Pucciniales</taxon>
        <taxon>Pucciniaceae</taxon>
        <taxon>Puccinia</taxon>
    </lineage>
</organism>
<comment type="caution">
    <text evidence="2">The sequence shown here is derived from an EMBL/GenBank/DDBJ whole genome shotgun (WGS) entry which is preliminary data.</text>
</comment>
<gene>
    <name evidence="2" type="ORF">PGTUg99_000703</name>
</gene>
<evidence type="ECO:0000313" key="2">
    <source>
        <dbReference type="EMBL" id="KAA1112419.1"/>
    </source>
</evidence>
<dbReference type="AlphaFoldDB" id="A0A5B0QH69"/>
<dbReference type="Proteomes" id="UP000325313">
    <property type="component" value="Unassembled WGS sequence"/>
</dbReference>
<reference evidence="2 3" key="1">
    <citation type="submission" date="2019-05" db="EMBL/GenBank/DDBJ databases">
        <title>Emergence of the Ug99 lineage of the wheat stem rust pathogen through somatic hybridization.</title>
        <authorList>
            <person name="Li F."/>
            <person name="Upadhyaya N.M."/>
            <person name="Sperschneider J."/>
            <person name="Matny O."/>
            <person name="Nguyen-Phuc H."/>
            <person name="Mago R."/>
            <person name="Raley C."/>
            <person name="Miller M.E."/>
            <person name="Silverstein K.A.T."/>
            <person name="Henningsen E."/>
            <person name="Hirsch C.D."/>
            <person name="Visser B."/>
            <person name="Pretorius Z.A."/>
            <person name="Steffenson B.J."/>
            <person name="Schwessinger B."/>
            <person name="Dodds P.N."/>
            <person name="Figueroa M."/>
        </authorList>
    </citation>
    <scope>NUCLEOTIDE SEQUENCE [LARGE SCALE GENOMIC DNA]</scope>
    <source>
        <strain evidence="2 3">Ug99</strain>
    </source>
</reference>
<protein>
    <submittedName>
        <fullName evidence="2">Uncharacterized protein</fullName>
    </submittedName>
</protein>
<proteinExistence type="predicted"/>
<keyword evidence="1" id="KW-0732">Signal</keyword>
<evidence type="ECO:0000256" key="1">
    <source>
        <dbReference type="SAM" id="SignalP"/>
    </source>
</evidence>
<sequence>MAPHARALFASGIGSALAGSAYALHAHGTWSPAHFGDPGRTTDMCRDPSLFQSHILLGSTEGIYCTYEKVSPDPNPSDPVEQLQASKKTQGVKFSTPTSTNEVCMPIE</sequence>
<name>A0A5B0QH69_PUCGR</name>
<dbReference type="EMBL" id="VDEP01000277">
    <property type="protein sequence ID" value="KAA1112419.1"/>
    <property type="molecule type" value="Genomic_DNA"/>
</dbReference>
<accession>A0A5B0QH69</accession>
<feature type="signal peptide" evidence="1">
    <location>
        <begin position="1"/>
        <end position="18"/>
    </location>
</feature>